<dbReference type="InterPro" id="IPR016874">
    <property type="entry name" value="TcmP-like"/>
</dbReference>
<dbReference type="GO" id="GO:0032259">
    <property type="term" value="P:methylation"/>
    <property type="evidence" value="ECO:0007669"/>
    <property type="project" value="UniProtKB-KW"/>
</dbReference>
<comment type="caution">
    <text evidence="3">The sequence shown here is derived from an EMBL/GenBank/DDBJ whole genome shotgun (WGS) entry which is preliminary data.</text>
</comment>
<dbReference type="InterPro" id="IPR007213">
    <property type="entry name" value="Ppm1/Ppm2/Tcmp"/>
</dbReference>
<evidence type="ECO:0000313" key="4">
    <source>
        <dbReference type="Proteomes" id="UP000004925"/>
    </source>
</evidence>
<dbReference type="HOGENOM" id="CLU_069348_0_1_0"/>
<protein>
    <recommendedName>
        <fullName evidence="5">Conjugal transfer protein</fullName>
    </recommendedName>
</protein>
<dbReference type="eggNOG" id="COG3315">
    <property type="taxonomic scope" value="Bacteria"/>
</dbReference>
<gene>
    <name evidence="3" type="ORF">FSCG_00495</name>
</gene>
<keyword evidence="2" id="KW-0808">Transferase</keyword>
<reference evidence="3 4" key="1">
    <citation type="submission" date="2011-10" db="EMBL/GenBank/DDBJ databases">
        <title>The Genome Sequence of Fusobacterium sp. 4_1_13.</title>
        <authorList>
            <consortium name="The Broad Institute Genome Sequencing Platform"/>
            <person name="Earl A."/>
            <person name="Ward D."/>
            <person name="Feldgarden M."/>
            <person name="Gevers D."/>
            <person name="Strauss J."/>
            <person name="Ambrose C."/>
            <person name="Allen-Vercoe E."/>
            <person name="Young S.K."/>
            <person name="Zeng Q."/>
            <person name="Gargeya S."/>
            <person name="Fitzgerald M."/>
            <person name="Haas B."/>
            <person name="Abouelleil A."/>
            <person name="Alvarado L."/>
            <person name="Arachchi H.M."/>
            <person name="Berlin A."/>
            <person name="Brown A."/>
            <person name="Chapman S.B."/>
            <person name="Chen Z."/>
            <person name="Dunbar C."/>
            <person name="Freedman E."/>
            <person name="Gearin G."/>
            <person name="Goldberg J."/>
            <person name="Griggs A."/>
            <person name="Gujja S."/>
            <person name="Heiman D."/>
            <person name="Howarth C."/>
            <person name="Larson L."/>
            <person name="Lui A."/>
            <person name="MacDonald P.J."/>
            <person name="Montmayeur A."/>
            <person name="Murphy C."/>
            <person name="Neiman D."/>
            <person name="Pearson M."/>
            <person name="Priest M."/>
            <person name="Roberts A."/>
            <person name="Saif S."/>
            <person name="Shea T."/>
            <person name="Shenoy N."/>
            <person name="Sisk P."/>
            <person name="Stolte C."/>
            <person name="Sykes S."/>
            <person name="Wortman J."/>
            <person name="Nusbaum C."/>
            <person name="Birren B."/>
        </authorList>
    </citation>
    <scope>NUCLEOTIDE SEQUENCE [LARGE SCALE GENOMIC DNA]</scope>
    <source>
        <strain evidence="3 4">4_1_13</strain>
    </source>
</reference>
<keyword evidence="1" id="KW-0489">Methyltransferase</keyword>
<accession>A0A0M1VT16</accession>
<dbReference type="AlphaFoldDB" id="A0A0M1VT16"/>
<evidence type="ECO:0008006" key="5">
    <source>
        <dbReference type="Google" id="ProtNLM"/>
    </source>
</evidence>
<dbReference type="Pfam" id="PF04072">
    <property type="entry name" value="LCM"/>
    <property type="match status" value="1"/>
</dbReference>
<name>A0A0M1VT16_FUSVC</name>
<dbReference type="PANTHER" id="PTHR43619:SF2">
    <property type="entry name" value="S-ADENOSYL-L-METHIONINE-DEPENDENT METHYLTRANSFERASES SUPERFAMILY PROTEIN"/>
    <property type="match status" value="1"/>
</dbReference>
<evidence type="ECO:0000256" key="2">
    <source>
        <dbReference type="ARBA" id="ARBA00022679"/>
    </source>
</evidence>
<proteinExistence type="predicted"/>
<dbReference type="SUPFAM" id="SSF53335">
    <property type="entry name" value="S-adenosyl-L-methionine-dependent methyltransferases"/>
    <property type="match status" value="1"/>
</dbReference>
<dbReference type="GO" id="GO:0008168">
    <property type="term" value="F:methyltransferase activity"/>
    <property type="evidence" value="ECO:0007669"/>
    <property type="project" value="UniProtKB-KW"/>
</dbReference>
<dbReference type="InterPro" id="IPR029063">
    <property type="entry name" value="SAM-dependent_MTases_sf"/>
</dbReference>
<sequence>MEKLTGVANTLYVPLYGRIYVSKKFPEYFYDEMALKIEEKFTSGISKGSFEYTNMAYGARYYNMDKMIIKFIEEHKICNIVLLGIGLETAYDRITQKCGLGEVNYYGIDLPEVIEIRKKYFGERKQETLIAGDMFEMKWKDQIDTSIPTFLIVSGVFQYFFEDKIIEFIKNLKKEIPYGELIFDTARKKSGLRFANWYIRRTGNLEALMHFYIEDSVDFSKKTDTILVEELIFFKDARELLRKKLKFITKLFMKIADYKRQALIIHLKW</sequence>
<dbReference type="PIRSF" id="PIRSF028177">
    <property type="entry name" value="Polyketide_synth_Omtfrase_TcmP"/>
    <property type="match status" value="1"/>
</dbReference>
<evidence type="ECO:0000313" key="3">
    <source>
        <dbReference type="EMBL" id="EEO39782.1"/>
    </source>
</evidence>
<organism evidence="3 4">
    <name type="scientific">Fusobacterium vincentii 4_1_13</name>
    <dbReference type="NCBI Taxonomy" id="469606"/>
    <lineage>
        <taxon>Bacteria</taxon>
        <taxon>Fusobacteriati</taxon>
        <taxon>Fusobacteriota</taxon>
        <taxon>Fusobacteriia</taxon>
        <taxon>Fusobacteriales</taxon>
        <taxon>Fusobacteriaceae</taxon>
        <taxon>Fusobacterium</taxon>
    </lineage>
</organism>
<evidence type="ECO:0000256" key="1">
    <source>
        <dbReference type="ARBA" id="ARBA00022603"/>
    </source>
</evidence>
<dbReference type="Proteomes" id="UP000004925">
    <property type="component" value="Unassembled WGS sequence"/>
</dbReference>
<dbReference type="RefSeq" id="WP_008802670.1">
    <property type="nucleotide sequence ID" value="NZ_KQ235735.1"/>
</dbReference>
<dbReference type="PANTHER" id="PTHR43619">
    <property type="entry name" value="S-ADENOSYL-L-METHIONINE-DEPENDENT METHYLTRANSFERASE YKTD-RELATED"/>
    <property type="match status" value="1"/>
</dbReference>
<dbReference type="Gene3D" id="3.40.50.150">
    <property type="entry name" value="Vaccinia Virus protein VP39"/>
    <property type="match status" value="1"/>
</dbReference>
<dbReference type="EMBL" id="ACDE02000013">
    <property type="protein sequence ID" value="EEO39782.1"/>
    <property type="molecule type" value="Genomic_DNA"/>
</dbReference>